<proteinExistence type="predicted"/>
<feature type="region of interest" description="Disordered" evidence="1">
    <location>
        <begin position="1"/>
        <end position="31"/>
    </location>
</feature>
<protein>
    <submittedName>
        <fullName evidence="2">Uncharacterized protein</fullName>
    </submittedName>
</protein>
<dbReference type="AlphaFoldDB" id="A0AAP0G017"/>
<dbReference type="EMBL" id="JBBWWQ010000015">
    <property type="protein sequence ID" value="KAK8928558.1"/>
    <property type="molecule type" value="Genomic_DNA"/>
</dbReference>
<sequence length="91" mass="9755">MISLASSSSRPPSKTPAQISRPGAKTTTAPATGLELNATQTQIKFPSSPLMVFSLSGNLGLGLFQLHSLRRLSLSRNQSLRRPKRRPSTPA</sequence>
<evidence type="ECO:0000313" key="2">
    <source>
        <dbReference type="EMBL" id="KAK8928558.1"/>
    </source>
</evidence>
<comment type="caution">
    <text evidence="2">The sequence shown here is derived from an EMBL/GenBank/DDBJ whole genome shotgun (WGS) entry which is preliminary data.</text>
</comment>
<evidence type="ECO:0000256" key="1">
    <source>
        <dbReference type="SAM" id="MobiDB-lite"/>
    </source>
</evidence>
<gene>
    <name evidence="2" type="ORF">KSP39_PZI017656</name>
</gene>
<reference evidence="2 3" key="1">
    <citation type="journal article" date="2022" name="Nat. Plants">
        <title>Genomes of leafy and leafless Platanthera orchids illuminate the evolution of mycoheterotrophy.</title>
        <authorList>
            <person name="Li M.H."/>
            <person name="Liu K.W."/>
            <person name="Li Z."/>
            <person name="Lu H.C."/>
            <person name="Ye Q.L."/>
            <person name="Zhang D."/>
            <person name="Wang J.Y."/>
            <person name="Li Y.F."/>
            <person name="Zhong Z.M."/>
            <person name="Liu X."/>
            <person name="Yu X."/>
            <person name="Liu D.K."/>
            <person name="Tu X.D."/>
            <person name="Liu B."/>
            <person name="Hao Y."/>
            <person name="Liao X.Y."/>
            <person name="Jiang Y.T."/>
            <person name="Sun W.H."/>
            <person name="Chen J."/>
            <person name="Chen Y.Q."/>
            <person name="Ai Y."/>
            <person name="Zhai J.W."/>
            <person name="Wu S.S."/>
            <person name="Zhou Z."/>
            <person name="Hsiao Y.Y."/>
            <person name="Wu W.L."/>
            <person name="Chen Y.Y."/>
            <person name="Lin Y.F."/>
            <person name="Hsu J.L."/>
            <person name="Li C.Y."/>
            <person name="Wang Z.W."/>
            <person name="Zhao X."/>
            <person name="Zhong W.Y."/>
            <person name="Ma X.K."/>
            <person name="Ma L."/>
            <person name="Huang J."/>
            <person name="Chen G.Z."/>
            <person name="Huang M.Z."/>
            <person name="Huang L."/>
            <person name="Peng D.H."/>
            <person name="Luo Y.B."/>
            <person name="Zou S.Q."/>
            <person name="Chen S.P."/>
            <person name="Lan S."/>
            <person name="Tsai W.C."/>
            <person name="Van de Peer Y."/>
            <person name="Liu Z.J."/>
        </authorList>
    </citation>
    <scope>NUCLEOTIDE SEQUENCE [LARGE SCALE GENOMIC DNA]</scope>
    <source>
        <strain evidence="2">Lor287</strain>
    </source>
</reference>
<organism evidence="2 3">
    <name type="scientific">Platanthera zijinensis</name>
    <dbReference type="NCBI Taxonomy" id="2320716"/>
    <lineage>
        <taxon>Eukaryota</taxon>
        <taxon>Viridiplantae</taxon>
        <taxon>Streptophyta</taxon>
        <taxon>Embryophyta</taxon>
        <taxon>Tracheophyta</taxon>
        <taxon>Spermatophyta</taxon>
        <taxon>Magnoliopsida</taxon>
        <taxon>Liliopsida</taxon>
        <taxon>Asparagales</taxon>
        <taxon>Orchidaceae</taxon>
        <taxon>Orchidoideae</taxon>
        <taxon>Orchideae</taxon>
        <taxon>Orchidinae</taxon>
        <taxon>Platanthera</taxon>
    </lineage>
</organism>
<evidence type="ECO:0000313" key="3">
    <source>
        <dbReference type="Proteomes" id="UP001418222"/>
    </source>
</evidence>
<dbReference type="Proteomes" id="UP001418222">
    <property type="component" value="Unassembled WGS sequence"/>
</dbReference>
<name>A0AAP0G017_9ASPA</name>
<keyword evidence="3" id="KW-1185">Reference proteome</keyword>
<accession>A0AAP0G017</accession>